<keyword evidence="2" id="KW-1133">Transmembrane helix</keyword>
<evidence type="ECO:0000256" key="2">
    <source>
        <dbReference type="SAM" id="Phobius"/>
    </source>
</evidence>
<evidence type="ECO:0000313" key="4">
    <source>
        <dbReference type="EMBL" id="TCP08160.1"/>
    </source>
</evidence>
<protein>
    <submittedName>
        <fullName evidence="3">Uncharacterized protein</fullName>
    </submittedName>
</protein>
<feature type="transmembrane region" description="Helical" evidence="2">
    <location>
        <begin position="21"/>
        <end position="43"/>
    </location>
</feature>
<keyword evidence="5" id="KW-1185">Reference proteome</keyword>
<dbReference type="Pfam" id="PF20567">
    <property type="entry name" value="DUF6776"/>
    <property type="match status" value="1"/>
</dbReference>
<reference evidence="4 6" key="2">
    <citation type="submission" date="2019-03" db="EMBL/GenBank/DDBJ databases">
        <title>Genomic Encyclopedia of Type Strains, Phase IV (KMG-IV): sequencing the most valuable type-strain genomes for metagenomic binning, comparative biology and taxonomic classification.</title>
        <authorList>
            <person name="Goeker M."/>
        </authorList>
    </citation>
    <scope>NUCLEOTIDE SEQUENCE [LARGE SCALE GENOMIC DNA]</scope>
    <source>
        <strain evidence="4 6">DSM 15264</strain>
    </source>
</reference>
<organism evidence="3 5">
    <name type="scientific">Caldimonas thermodepolymerans</name>
    <dbReference type="NCBI Taxonomy" id="215580"/>
    <lineage>
        <taxon>Bacteria</taxon>
        <taxon>Pseudomonadati</taxon>
        <taxon>Pseudomonadota</taxon>
        <taxon>Betaproteobacteria</taxon>
        <taxon>Burkholderiales</taxon>
        <taxon>Sphaerotilaceae</taxon>
        <taxon>Caldimonas</taxon>
    </lineage>
</organism>
<evidence type="ECO:0000256" key="1">
    <source>
        <dbReference type="SAM" id="Coils"/>
    </source>
</evidence>
<dbReference type="AlphaFoldDB" id="A0A2S5T5B2"/>
<keyword evidence="2" id="KW-0472">Membrane</keyword>
<dbReference type="InterPro" id="IPR046703">
    <property type="entry name" value="DUF6776"/>
</dbReference>
<sequence length="230" mass="25428">MFGRPKPVVLDRYGSRRSRAVMPRWLVLLLIGAGLGIGGVFYVQQRVLPPRLSMEESARLQRAYEEAEAERQRLQGELGKTGEQLEAALADKERLSRELATSRETIARLREDMGALVAALPPDPRGSAVAVRAARFQQEGNALTYDIVLSRDASGKRPFQGVLQFVVAGSPIDGPERTIRLDPVPVTIERFESVRGSVPLPEGFRPRQTTVQVLDRPGGTLSGMRVLYVR</sequence>
<dbReference type="Proteomes" id="UP000239406">
    <property type="component" value="Unassembled WGS sequence"/>
</dbReference>
<name>A0A2S5T5B2_9BURK</name>
<dbReference type="EMBL" id="PSNY01000007">
    <property type="protein sequence ID" value="PPE70185.1"/>
    <property type="molecule type" value="Genomic_DNA"/>
</dbReference>
<evidence type="ECO:0000313" key="3">
    <source>
        <dbReference type="EMBL" id="PPE70185.1"/>
    </source>
</evidence>
<evidence type="ECO:0000313" key="5">
    <source>
        <dbReference type="Proteomes" id="UP000239406"/>
    </source>
</evidence>
<reference evidence="3 5" key="1">
    <citation type="submission" date="2018-02" db="EMBL/GenBank/DDBJ databases">
        <title>Reclassifiation of [Polyangium] brachysporum DSM 7029 as Guopingzhaonella breviflexa gen. nov., sp. nov., a member of the family Comamonadaceae.</title>
        <authorList>
            <person name="Tang B."/>
        </authorList>
    </citation>
    <scope>NUCLEOTIDE SEQUENCE [LARGE SCALE GENOMIC DNA]</scope>
    <source>
        <strain evidence="3 5">DSM 15344</strain>
    </source>
</reference>
<evidence type="ECO:0000313" key="6">
    <source>
        <dbReference type="Proteomes" id="UP000294772"/>
    </source>
</evidence>
<dbReference type="RefSeq" id="WP_104357160.1">
    <property type="nucleotide sequence ID" value="NZ_CALFFA010000006.1"/>
</dbReference>
<accession>A0A2S5T5B2</accession>
<proteinExistence type="predicted"/>
<comment type="caution">
    <text evidence="3">The sequence shown here is derived from an EMBL/GenBank/DDBJ whole genome shotgun (WGS) entry which is preliminary data.</text>
</comment>
<dbReference type="EMBL" id="SLXF01000003">
    <property type="protein sequence ID" value="TCP08160.1"/>
    <property type="molecule type" value="Genomic_DNA"/>
</dbReference>
<keyword evidence="1" id="KW-0175">Coiled coil</keyword>
<dbReference type="OrthoDB" id="9152541at2"/>
<gene>
    <name evidence="3" type="ORF">C1702_07965</name>
    <name evidence="4" type="ORF">EV676_103193</name>
</gene>
<dbReference type="Proteomes" id="UP000294772">
    <property type="component" value="Unassembled WGS sequence"/>
</dbReference>
<feature type="coiled-coil region" evidence="1">
    <location>
        <begin position="57"/>
        <end position="112"/>
    </location>
</feature>
<keyword evidence="2" id="KW-0812">Transmembrane</keyword>